<feature type="region of interest" description="Disordered" evidence="1">
    <location>
        <begin position="57"/>
        <end position="88"/>
    </location>
</feature>
<dbReference type="AlphaFoldDB" id="A0A1U9NM08"/>
<dbReference type="InterPro" id="IPR052196">
    <property type="entry name" value="Bact_Kbp"/>
</dbReference>
<evidence type="ECO:0000313" key="4">
    <source>
        <dbReference type="EMBL" id="AQT68865.1"/>
    </source>
</evidence>
<dbReference type="STRING" id="1936003.STSP2_02041"/>
<name>A0A1U9NM08_9BACT</name>
<dbReference type="InterPro" id="IPR036779">
    <property type="entry name" value="LysM_dom_sf"/>
</dbReference>
<dbReference type="Proteomes" id="UP000189674">
    <property type="component" value="Chromosome"/>
</dbReference>
<reference evidence="5" key="1">
    <citation type="submission" date="2017-02" db="EMBL/GenBank/DDBJ databases">
        <title>Comparative genomics and description of representatives of a novel lineage of planctomycetes thriving in anoxic sediments.</title>
        <authorList>
            <person name="Spring S."/>
            <person name="Bunk B."/>
            <person name="Sproer C."/>
        </authorList>
    </citation>
    <scope>NUCLEOTIDE SEQUENCE [LARGE SCALE GENOMIC DNA]</scope>
    <source>
        <strain evidence="5">ST-NAGAB-D1</strain>
    </source>
</reference>
<dbReference type="Pfam" id="PF01476">
    <property type="entry name" value="LysM"/>
    <property type="match status" value="1"/>
</dbReference>
<evidence type="ECO:0000256" key="1">
    <source>
        <dbReference type="SAM" id="MobiDB-lite"/>
    </source>
</evidence>
<dbReference type="OrthoDB" id="278904at2"/>
<gene>
    <name evidence="4" type="ORF">STSP2_02041</name>
</gene>
<dbReference type="SMART" id="SM00257">
    <property type="entry name" value="LysM"/>
    <property type="match status" value="1"/>
</dbReference>
<keyword evidence="2" id="KW-0812">Transmembrane</keyword>
<keyword evidence="2" id="KW-1133">Transmembrane helix</keyword>
<keyword evidence="5" id="KW-1185">Reference proteome</keyword>
<dbReference type="Gene3D" id="3.10.350.10">
    <property type="entry name" value="LysM domain"/>
    <property type="match status" value="1"/>
</dbReference>
<organism evidence="4 5">
    <name type="scientific">Anaerohalosphaera lusitana</name>
    <dbReference type="NCBI Taxonomy" id="1936003"/>
    <lineage>
        <taxon>Bacteria</taxon>
        <taxon>Pseudomonadati</taxon>
        <taxon>Planctomycetota</taxon>
        <taxon>Phycisphaerae</taxon>
        <taxon>Sedimentisphaerales</taxon>
        <taxon>Anaerohalosphaeraceae</taxon>
        <taxon>Anaerohalosphaera</taxon>
    </lineage>
</organism>
<protein>
    <submittedName>
        <fullName evidence="4">LysM domain/BON superfamily protein</fullName>
    </submittedName>
</protein>
<dbReference type="CDD" id="cd00118">
    <property type="entry name" value="LysM"/>
    <property type="match status" value="1"/>
</dbReference>
<dbReference type="SUPFAM" id="SSF54106">
    <property type="entry name" value="LysM domain"/>
    <property type="match status" value="1"/>
</dbReference>
<feature type="transmembrane region" description="Helical" evidence="2">
    <location>
        <begin position="17"/>
        <end position="37"/>
    </location>
</feature>
<dbReference type="PANTHER" id="PTHR34700">
    <property type="entry name" value="POTASSIUM BINDING PROTEIN KBP"/>
    <property type="match status" value="1"/>
</dbReference>
<evidence type="ECO:0000256" key="2">
    <source>
        <dbReference type="SAM" id="Phobius"/>
    </source>
</evidence>
<dbReference type="PROSITE" id="PS51782">
    <property type="entry name" value="LYSM"/>
    <property type="match status" value="1"/>
</dbReference>
<dbReference type="KEGG" id="alus:STSP2_02041"/>
<accession>A0A1U9NM08</accession>
<feature type="domain" description="LysM" evidence="3">
    <location>
        <begin position="117"/>
        <end position="164"/>
    </location>
</feature>
<evidence type="ECO:0000313" key="5">
    <source>
        <dbReference type="Proteomes" id="UP000189674"/>
    </source>
</evidence>
<dbReference type="InterPro" id="IPR018392">
    <property type="entry name" value="LysM"/>
</dbReference>
<dbReference type="PANTHER" id="PTHR34700:SF4">
    <property type="entry name" value="PHAGE-LIKE ELEMENT PBSX PROTEIN XKDP"/>
    <property type="match status" value="1"/>
</dbReference>
<evidence type="ECO:0000259" key="3">
    <source>
        <dbReference type="PROSITE" id="PS51782"/>
    </source>
</evidence>
<sequence length="166" mass="18708">MLIRGPFLIIMPRDLKIGILIGFLFATAATVTVSMWPTEDLASRQKRAFEKNQSNNEITIDHSTYEMPADVDDKESQENSLKWGLSEDHPAVAEDDLFDSLDTTKRNSESANPKNEKVHVVTKGETLSSIARDYYGNQSKWKLIQESNDIDDPKAVRPGMELVIPQ</sequence>
<proteinExistence type="predicted"/>
<dbReference type="EMBL" id="CP019791">
    <property type="protein sequence ID" value="AQT68865.1"/>
    <property type="molecule type" value="Genomic_DNA"/>
</dbReference>
<keyword evidence="2" id="KW-0472">Membrane</keyword>